<keyword evidence="2 6" id="KW-0812">Transmembrane</keyword>
<feature type="transmembrane region" description="Helical" evidence="6">
    <location>
        <begin position="267"/>
        <end position="287"/>
    </location>
</feature>
<dbReference type="Pfam" id="PF01794">
    <property type="entry name" value="Ferric_reduct"/>
    <property type="match status" value="1"/>
</dbReference>
<evidence type="ECO:0000256" key="2">
    <source>
        <dbReference type="ARBA" id="ARBA00022692"/>
    </source>
</evidence>
<dbReference type="InterPro" id="IPR013130">
    <property type="entry name" value="Fe3_Rdtase_TM_dom"/>
</dbReference>
<organism evidence="8 9">
    <name type="scientific">Salix suchowensis</name>
    <dbReference type="NCBI Taxonomy" id="1278906"/>
    <lineage>
        <taxon>Eukaryota</taxon>
        <taxon>Viridiplantae</taxon>
        <taxon>Streptophyta</taxon>
        <taxon>Embryophyta</taxon>
        <taxon>Tracheophyta</taxon>
        <taxon>Spermatophyta</taxon>
        <taxon>Magnoliopsida</taxon>
        <taxon>eudicotyledons</taxon>
        <taxon>Gunneridae</taxon>
        <taxon>Pentapetalae</taxon>
        <taxon>rosids</taxon>
        <taxon>fabids</taxon>
        <taxon>Malpighiales</taxon>
        <taxon>Salicaceae</taxon>
        <taxon>Saliceae</taxon>
        <taxon>Salix</taxon>
    </lineage>
</organism>
<comment type="subcellular location">
    <subcellularLocation>
        <location evidence="1">Membrane</location>
        <topology evidence="1">Multi-pass membrane protein</topology>
    </subcellularLocation>
</comment>
<keyword evidence="3 6" id="KW-1133">Transmembrane helix</keyword>
<protein>
    <recommendedName>
        <fullName evidence="7">FAD-binding FR-type domain-containing protein</fullName>
    </recommendedName>
</protein>
<dbReference type="PROSITE" id="PS51384">
    <property type="entry name" value="FAD_FR"/>
    <property type="match status" value="1"/>
</dbReference>
<dbReference type="SUPFAM" id="SSF63380">
    <property type="entry name" value="Riboflavin synthase domain-like"/>
    <property type="match status" value="1"/>
</dbReference>
<dbReference type="Gene3D" id="2.40.30.10">
    <property type="entry name" value="Translation factors"/>
    <property type="match status" value="1"/>
</dbReference>
<keyword evidence="4" id="KW-0560">Oxidoreductase</keyword>
<comment type="caution">
    <text evidence="8">The sequence shown here is derived from an EMBL/GenBank/DDBJ whole genome shotgun (WGS) entry which is preliminary data.</text>
</comment>
<dbReference type="InterPro" id="IPR017938">
    <property type="entry name" value="Riboflavin_synthase-like_b-brl"/>
</dbReference>
<feature type="transmembrane region" description="Helical" evidence="6">
    <location>
        <begin position="113"/>
        <end position="138"/>
    </location>
</feature>
<dbReference type="Pfam" id="PF08030">
    <property type="entry name" value="NAD_binding_6"/>
    <property type="match status" value="1"/>
</dbReference>
<dbReference type="SFLD" id="SFLDG01168">
    <property type="entry name" value="Ferric_reductase_subgroup_(FRE"/>
    <property type="match status" value="1"/>
</dbReference>
<feature type="transmembrane region" description="Helical" evidence="6">
    <location>
        <begin position="158"/>
        <end position="177"/>
    </location>
</feature>
<reference evidence="8" key="1">
    <citation type="submission" date="2022-10" db="EMBL/GenBank/DDBJ databases">
        <authorList>
            <person name="Hyden B.L."/>
            <person name="Feng K."/>
            <person name="Yates T."/>
            <person name="Jawdy S."/>
            <person name="Smart L.B."/>
            <person name="Muchero W."/>
        </authorList>
    </citation>
    <scope>NUCLEOTIDE SEQUENCE</scope>
    <source>
        <tissue evidence="8">Shoot tip</tissue>
    </source>
</reference>
<dbReference type="InterPro" id="IPR013112">
    <property type="entry name" value="FAD-bd_8"/>
</dbReference>
<dbReference type="SFLD" id="SFLDS00052">
    <property type="entry name" value="Ferric_Reductase_Domain"/>
    <property type="match status" value="1"/>
</dbReference>
<dbReference type="EMBL" id="JAPFFI010000022">
    <property type="protein sequence ID" value="KAJ6328682.1"/>
    <property type="molecule type" value="Genomic_DNA"/>
</dbReference>
<dbReference type="PANTHER" id="PTHR11972:SF41">
    <property type="entry name" value="FERRIC REDUCTION OXIDASE 2"/>
    <property type="match status" value="1"/>
</dbReference>
<evidence type="ECO:0000256" key="3">
    <source>
        <dbReference type="ARBA" id="ARBA00022989"/>
    </source>
</evidence>
<evidence type="ECO:0000256" key="6">
    <source>
        <dbReference type="SAM" id="Phobius"/>
    </source>
</evidence>
<reference evidence="8" key="2">
    <citation type="journal article" date="2023" name="Int. J. Mol. Sci.">
        <title>De Novo Assembly and Annotation of 11 Diverse Shrub Willow (Salix) Genomes Reveals Novel Gene Organization in Sex-Linked Regions.</title>
        <authorList>
            <person name="Hyden B."/>
            <person name="Feng K."/>
            <person name="Yates T.B."/>
            <person name="Jawdy S."/>
            <person name="Cereghino C."/>
            <person name="Smart L.B."/>
            <person name="Muchero W."/>
        </authorList>
    </citation>
    <scope>NUCLEOTIDE SEQUENCE</scope>
    <source>
        <tissue evidence="8">Shoot tip</tissue>
    </source>
</reference>
<dbReference type="CDD" id="cd06186">
    <property type="entry name" value="NOX_Duox_like_FAD_NADP"/>
    <property type="match status" value="1"/>
</dbReference>
<dbReference type="InterPro" id="IPR013121">
    <property type="entry name" value="Fe_red_NAD-bd_6"/>
</dbReference>
<evidence type="ECO:0000256" key="5">
    <source>
        <dbReference type="ARBA" id="ARBA00023136"/>
    </source>
</evidence>
<feature type="transmembrane region" description="Helical" evidence="6">
    <location>
        <begin position="299"/>
        <end position="330"/>
    </location>
</feature>
<feature type="domain" description="FAD-binding FR-type" evidence="7">
    <location>
        <begin position="338"/>
        <end position="443"/>
    </location>
</feature>
<name>A0ABQ9A9X7_9ROSI</name>
<evidence type="ECO:0000313" key="8">
    <source>
        <dbReference type="EMBL" id="KAJ6328682.1"/>
    </source>
</evidence>
<dbReference type="Proteomes" id="UP001141253">
    <property type="component" value="Chromosome 14"/>
</dbReference>
<accession>A0ABQ9A9X7</accession>
<feature type="transmembrane region" description="Helical" evidence="6">
    <location>
        <begin position="53"/>
        <end position="74"/>
    </location>
</feature>
<evidence type="ECO:0000313" key="9">
    <source>
        <dbReference type="Proteomes" id="UP001141253"/>
    </source>
</evidence>
<keyword evidence="9" id="KW-1185">Reference proteome</keyword>
<dbReference type="InterPro" id="IPR050369">
    <property type="entry name" value="RBOH/FRE"/>
</dbReference>
<evidence type="ECO:0000256" key="1">
    <source>
        <dbReference type="ARBA" id="ARBA00004141"/>
    </source>
</evidence>
<feature type="transmembrane region" description="Helical" evidence="6">
    <location>
        <begin position="6"/>
        <end position="24"/>
    </location>
</feature>
<dbReference type="InterPro" id="IPR039261">
    <property type="entry name" value="FNR_nucleotide-bd"/>
</dbReference>
<dbReference type="SUPFAM" id="SSF52343">
    <property type="entry name" value="Ferredoxin reductase-like, C-terminal NADP-linked domain"/>
    <property type="match status" value="1"/>
</dbReference>
<dbReference type="Gene3D" id="3.40.50.80">
    <property type="entry name" value="Nucleotide-binding domain of ferredoxin-NADP reductase (FNR) module"/>
    <property type="match status" value="1"/>
</dbReference>
<sequence>MIMGGVRLLLMIVLLGYAMVWIVMPTKTFKKIWLPSMREKLNSSTYFGKQGTAFLVFMFPVLFVAVVGCVYLHFRKRSGDNKLESKGKKNRLVTLKRPMLVKGPLGIVSGTELAFLTMFLALLIWSFSVYLVNGFAAITPKSAAKKGLTVWQAKLDSASLSLGLLGNICLALLFLPVARGSSLLPLLGLPSEACVKYHMWLGHTVLVFVTAHGLGYIIFMGSQKSHFRDCVPVVLASFWRPGPTSQFLWRHALLVMLEWARDDVSNVAGELALLSGLVMWATTYPGIRRKMFELFFYTHYLYILFMVFFIFHVGISFACLTLPGFYLFLVDRFLRFLQSRQRVRLVSARILPCDTVELSFSKNPRLSYNPMSILYINVPSISGLQWHPFTITSNSNLEPEKLSVVIKSDGSWTRKLHQMLSSPSSIDRLEVSVEGPYGPASTHFTRHDQLVMISGGSGITPFISIIRELIFASNTSPYKTPEVILVCAFKNSSELAMLDLLLPISGSPSDISKLQLKIEAFVTREKGPATDSSKAPRAIWFNPRATDAPVSAILGPKRLALARRYHIIFFYHLPYYNWPYYWLLHLSHRSKNRGGFPMGP</sequence>
<evidence type="ECO:0000256" key="4">
    <source>
        <dbReference type="ARBA" id="ARBA00023002"/>
    </source>
</evidence>
<proteinExistence type="predicted"/>
<gene>
    <name evidence="8" type="ORF">OIU77_010380</name>
</gene>
<dbReference type="Pfam" id="PF08022">
    <property type="entry name" value="FAD_binding_8"/>
    <property type="match status" value="1"/>
</dbReference>
<feature type="transmembrane region" description="Helical" evidence="6">
    <location>
        <begin position="197"/>
        <end position="219"/>
    </location>
</feature>
<evidence type="ECO:0000259" key="7">
    <source>
        <dbReference type="PROSITE" id="PS51384"/>
    </source>
</evidence>
<dbReference type="InterPro" id="IPR017927">
    <property type="entry name" value="FAD-bd_FR_type"/>
</dbReference>
<keyword evidence="5 6" id="KW-0472">Membrane</keyword>
<dbReference type="PANTHER" id="PTHR11972">
    <property type="entry name" value="NADPH OXIDASE"/>
    <property type="match status" value="1"/>
</dbReference>